<organism evidence="6 7">
    <name type="scientific">Paramuricea clavata</name>
    <name type="common">Red gorgonian</name>
    <name type="synonym">Violescent sea-whip</name>
    <dbReference type="NCBI Taxonomy" id="317549"/>
    <lineage>
        <taxon>Eukaryota</taxon>
        <taxon>Metazoa</taxon>
        <taxon>Cnidaria</taxon>
        <taxon>Anthozoa</taxon>
        <taxon>Octocorallia</taxon>
        <taxon>Malacalcyonacea</taxon>
        <taxon>Plexauridae</taxon>
        <taxon>Paramuricea</taxon>
    </lineage>
</organism>
<dbReference type="InterPro" id="IPR045144">
    <property type="entry name" value="TAF4"/>
</dbReference>
<dbReference type="GO" id="GO:0006367">
    <property type="term" value="P:transcription initiation at RNA polymerase II promoter"/>
    <property type="evidence" value="ECO:0007669"/>
    <property type="project" value="TreeGrafter"/>
</dbReference>
<dbReference type="InterPro" id="IPR003894">
    <property type="entry name" value="TAFH_NHR1"/>
</dbReference>
<keyword evidence="2" id="KW-0805">Transcription regulation</keyword>
<comment type="subcellular location">
    <subcellularLocation>
        <location evidence="1">Nucleus</location>
    </subcellularLocation>
</comment>
<dbReference type="SMART" id="SM00549">
    <property type="entry name" value="TAFH"/>
    <property type="match status" value="1"/>
</dbReference>
<comment type="caution">
    <text evidence="6">The sequence shown here is derived from an EMBL/GenBank/DDBJ whole genome shotgun (WGS) entry which is preliminary data.</text>
</comment>
<evidence type="ECO:0000256" key="4">
    <source>
        <dbReference type="ARBA" id="ARBA00023242"/>
    </source>
</evidence>
<dbReference type="Pfam" id="PF07531">
    <property type="entry name" value="TAFH"/>
    <property type="match status" value="1"/>
</dbReference>
<dbReference type="EMBL" id="CACRXK020000966">
    <property type="protein sequence ID" value="CAB3986119.1"/>
    <property type="molecule type" value="Genomic_DNA"/>
</dbReference>
<evidence type="ECO:0000256" key="1">
    <source>
        <dbReference type="ARBA" id="ARBA00004123"/>
    </source>
</evidence>
<evidence type="ECO:0000256" key="3">
    <source>
        <dbReference type="ARBA" id="ARBA00023163"/>
    </source>
</evidence>
<evidence type="ECO:0000313" key="7">
    <source>
        <dbReference type="Proteomes" id="UP001152795"/>
    </source>
</evidence>
<evidence type="ECO:0000313" key="6">
    <source>
        <dbReference type="EMBL" id="CAB3986119.1"/>
    </source>
</evidence>
<dbReference type="AlphaFoldDB" id="A0A7D9HKJ7"/>
<evidence type="ECO:0000256" key="5">
    <source>
        <dbReference type="SAM" id="MobiDB-lite"/>
    </source>
</evidence>
<dbReference type="GO" id="GO:0003677">
    <property type="term" value="F:DNA binding"/>
    <property type="evidence" value="ECO:0007669"/>
    <property type="project" value="TreeGrafter"/>
</dbReference>
<keyword evidence="7" id="KW-1185">Reference proteome</keyword>
<dbReference type="PANTHER" id="PTHR15138">
    <property type="entry name" value="TRANSCRIPTION INITIATION FACTOR TFIID SUBUNIT 4"/>
    <property type="match status" value="1"/>
</dbReference>
<sequence>MASSFIEDILGTEVDEKAVSAFVGSLESQLASPSAGRSSGTNTANTLPHSQRSNQVPSSSAASNSSQSNNSSVATVININTATGSPIITGKSSYNNSNSSASTPINIAPRPVVTSAISLAPKTVTLLSPQSGNRSYLPVQTTGLGLPLMMGQVRGQLPHAPRLVSTAMSLPRTNTPQNTVHKLSPQIHSMQQTGSAQRIAIKQEQKSQLKQPAALNNNLRMHTPMPGKPDQNHAMVIKNEPKMITNHVPHIAAIKSEPAGTVVTQHSNTAAAQNRAAAQVQVHRVKEQVVKLQSFFTRLITLATAQSHEIGKAVQELIKAVMDNKLTEEDFTAKLEKTLSSPSQPNLVHFLKSTLPFLRMAKQQNAAAAAAIVNPPVVRQVQKPVQSVAVVSKSQPTILPSTQVNRQVRKVI</sequence>
<protein>
    <submittedName>
        <fullName evidence="6">Transcription initiation factor TFIID subunit 4-like</fullName>
    </submittedName>
</protein>
<feature type="region of interest" description="Disordered" evidence="5">
    <location>
        <begin position="30"/>
        <end position="70"/>
    </location>
</feature>
<evidence type="ECO:0000256" key="2">
    <source>
        <dbReference type="ARBA" id="ARBA00023015"/>
    </source>
</evidence>
<dbReference type="InterPro" id="IPR037249">
    <property type="entry name" value="TAFH/NHR1_dom_sf"/>
</dbReference>
<dbReference type="SUPFAM" id="SSF158553">
    <property type="entry name" value="TAFH domain-like"/>
    <property type="match status" value="1"/>
</dbReference>
<reference evidence="6" key="1">
    <citation type="submission" date="2020-04" db="EMBL/GenBank/DDBJ databases">
        <authorList>
            <person name="Alioto T."/>
            <person name="Alioto T."/>
            <person name="Gomez Garrido J."/>
        </authorList>
    </citation>
    <scope>NUCLEOTIDE SEQUENCE</scope>
    <source>
        <strain evidence="6">A484AB</strain>
    </source>
</reference>
<dbReference type="PANTHER" id="PTHR15138:SF14">
    <property type="entry name" value="TRANSCRIPTION INITIATION FACTOR TFIID SUBUNIT 4"/>
    <property type="match status" value="1"/>
</dbReference>
<dbReference type="Proteomes" id="UP001152795">
    <property type="component" value="Unassembled WGS sequence"/>
</dbReference>
<feature type="compositionally biased region" description="Low complexity" evidence="5">
    <location>
        <begin position="53"/>
        <end position="70"/>
    </location>
</feature>
<keyword evidence="4" id="KW-0539">Nucleus</keyword>
<gene>
    <name evidence="6" type="ORF">PACLA_8A032486</name>
</gene>
<accession>A0A7D9HKJ7</accession>
<feature type="compositionally biased region" description="Polar residues" evidence="5">
    <location>
        <begin position="30"/>
        <end position="52"/>
    </location>
</feature>
<keyword evidence="3" id="KW-0804">Transcription</keyword>
<dbReference type="Gene3D" id="1.20.120.1110">
    <property type="entry name" value="TAFH/NHR1 domain"/>
    <property type="match status" value="1"/>
</dbReference>
<proteinExistence type="predicted"/>
<name>A0A7D9HKJ7_PARCT</name>
<dbReference type="GO" id="GO:0016251">
    <property type="term" value="F:RNA polymerase II general transcription initiation factor activity"/>
    <property type="evidence" value="ECO:0007669"/>
    <property type="project" value="TreeGrafter"/>
</dbReference>
<dbReference type="GO" id="GO:0005669">
    <property type="term" value="C:transcription factor TFIID complex"/>
    <property type="evidence" value="ECO:0007669"/>
    <property type="project" value="InterPro"/>
</dbReference>
<dbReference type="OrthoDB" id="21060at2759"/>
<dbReference type="PROSITE" id="PS51119">
    <property type="entry name" value="TAFH"/>
    <property type="match status" value="1"/>
</dbReference>